<proteinExistence type="predicted"/>
<dbReference type="Gene3D" id="2.130.10.130">
    <property type="entry name" value="Integrin alpha, N-terminal"/>
    <property type="match status" value="4"/>
</dbReference>
<keyword evidence="3" id="KW-0325">Glycoprotein</keyword>
<keyword evidence="2" id="KW-0677">Repeat</keyword>
<dbReference type="EMBL" id="PXXU01000007">
    <property type="protein sequence ID" value="PSJ18261.1"/>
    <property type="molecule type" value="Genomic_DNA"/>
</dbReference>
<dbReference type="OrthoDB" id="8540490at2"/>
<evidence type="ECO:0000313" key="5">
    <source>
        <dbReference type="Proteomes" id="UP000241912"/>
    </source>
</evidence>
<dbReference type="AlphaFoldDB" id="A0A2P7NXS4"/>
<dbReference type="PANTHER" id="PTHR13412">
    <property type="entry name" value="T-CELL IMMUNOMODULATORY PROTEIN HOMOLOG"/>
    <property type="match status" value="1"/>
</dbReference>
<gene>
    <name evidence="4" type="ORF">C7H79_03480</name>
</gene>
<dbReference type="Pfam" id="PF00353">
    <property type="entry name" value="HemolysinCabind"/>
    <property type="match status" value="1"/>
</dbReference>
<name>A0A2P7NXS4_9PROT</name>
<dbReference type="InterPro" id="IPR000413">
    <property type="entry name" value="Integrin_alpha"/>
</dbReference>
<protein>
    <recommendedName>
        <fullName evidence="6">FG-GAP repeat-containing protein</fullName>
    </recommendedName>
</protein>
<dbReference type="GO" id="GO:0008305">
    <property type="term" value="C:integrin complex"/>
    <property type="evidence" value="ECO:0007669"/>
    <property type="project" value="InterPro"/>
</dbReference>
<reference evidence="4 5" key="1">
    <citation type="submission" date="2018-03" db="EMBL/GenBank/DDBJ databases">
        <title>Draft genome of Nitrosomonas supralitoralis APG5.</title>
        <authorList>
            <person name="Urakawa H."/>
            <person name="Lopez J.V."/>
        </authorList>
    </citation>
    <scope>NUCLEOTIDE SEQUENCE [LARGE SCALE GENOMIC DNA]</scope>
    <source>
        <strain evidence="4 5">APG5</strain>
    </source>
</reference>
<dbReference type="SUPFAM" id="SSF69318">
    <property type="entry name" value="Integrin alpha N-terminal domain"/>
    <property type="match status" value="2"/>
</dbReference>
<dbReference type="InterPro" id="IPR013517">
    <property type="entry name" value="FG-GAP"/>
</dbReference>
<organism evidence="4 5">
    <name type="scientific">Nitrosomonas supralitoralis</name>
    <dbReference type="NCBI Taxonomy" id="2116706"/>
    <lineage>
        <taxon>Bacteria</taxon>
        <taxon>Pseudomonadati</taxon>
        <taxon>Pseudomonadota</taxon>
        <taxon>Betaproteobacteria</taxon>
        <taxon>Nitrosomonadales</taxon>
        <taxon>Nitrosomonadaceae</taxon>
        <taxon>Nitrosomonas</taxon>
    </lineage>
</organism>
<dbReference type="Proteomes" id="UP000241912">
    <property type="component" value="Unassembled WGS sequence"/>
</dbReference>
<dbReference type="Pfam" id="PF01839">
    <property type="entry name" value="FG-GAP"/>
    <property type="match status" value="4"/>
</dbReference>
<evidence type="ECO:0000256" key="2">
    <source>
        <dbReference type="ARBA" id="ARBA00022737"/>
    </source>
</evidence>
<keyword evidence="5" id="KW-1185">Reference proteome</keyword>
<dbReference type="InterPro" id="IPR028994">
    <property type="entry name" value="Integrin_alpha_N"/>
</dbReference>
<evidence type="ECO:0000256" key="1">
    <source>
        <dbReference type="ARBA" id="ARBA00022729"/>
    </source>
</evidence>
<keyword evidence="1" id="KW-0732">Signal</keyword>
<dbReference type="RefSeq" id="WP_106705910.1">
    <property type="nucleotide sequence ID" value="NZ_PXXU01000007.1"/>
</dbReference>
<accession>A0A2P7NXS4</accession>
<comment type="caution">
    <text evidence="4">The sequence shown here is derived from an EMBL/GenBank/DDBJ whole genome shotgun (WGS) entry which is preliminary data.</text>
</comment>
<evidence type="ECO:0008006" key="6">
    <source>
        <dbReference type="Google" id="ProtNLM"/>
    </source>
</evidence>
<evidence type="ECO:0000313" key="4">
    <source>
        <dbReference type="EMBL" id="PSJ18261.1"/>
    </source>
</evidence>
<dbReference type="InterPro" id="IPR013519">
    <property type="entry name" value="Int_alpha_beta-p"/>
</dbReference>
<dbReference type="PANTHER" id="PTHR13412:SF0">
    <property type="entry name" value="T-CELL IMMUNOMODULATORY PROTEIN"/>
    <property type="match status" value="1"/>
</dbReference>
<dbReference type="PRINTS" id="PR01185">
    <property type="entry name" value="INTEGRINA"/>
</dbReference>
<dbReference type="InterPro" id="IPR024881">
    <property type="entry name" value="Tip"/>
</dbReference>
<evidence type="ECO:0000256" key="3">
    <source>
        <dbReference type="ARBA" id="ARBA00023180"/>
    </source>
</evidence>
<dbReference type="PROSITE" id="PS51470">
    <property type="entry name" value="FG_GAP"/>
    <property type="match status" value="2"/>
</dbReference>
<dbReference type="SMART" id="SM00191">
    <property type="entry name" value="Int_alpha"/>
    <property type="match status" value="4"/>
</dbReference>
<dbReference type="InterPro" id="IPR001343">
    <property type="entry name" value="Hemolysn_Ca-bd"/>
</dbReference>
<dbReference type="GO" id="GO:0007155">
    <property type="term" value="P:cell adhesion"/>
    <property type="evidence" value="ECO:0007669"/>
    <property type="project" value="InterPro"/>
</dbReference>
<dbReference type="GO" id="GO:0005509">
    <property type="term" value="F:calcium ion binding"/>
    <property type="evidence" value="ECO:0007669"/>
    <property type="project" value="InterPro"/>
</dbReference>
<sequence length="442" mass="44304">MAISTINLSSLDGNNGFRMDGAAAYDFSGRPVSNAGDVNGDGFADVLIAAPGAPNGSFSGSSYVVFGRASGFDDKLDLSSLDGSNGFRLDGELYSLFSYSVSSAGDVNGDGFDDVIAGAPGANSSYVVFGKAAGFDAAMDVSSLDGNNGFRLDGAAGDGSGASVSSAGDVNGDGFDDLIVDASSADPNGSYSGSSYVVFGKAVGFSATLDLSSLDSNSGFRLNGVAAYDSSGFPVSGAGDVNGDGFADLIVGAEGADPNGNYSGSSYVVFGGNFNGAVTALGTAGADKLKGSKAVDRMVAGDGDDTLIGRGGADVFHAGAGDDTIEIRDVSFQLVDGGAGYDTLKLDRSHLDLDLSSVYGRISDIEAIDMKGNGHNTLTLNALDVLNLSSTSNTLTVDGNNNDTVVGLSNGWTDGGIDHGYHTFTHGAAVVLVGVHVATDFV</sequence>